<accession>A0ABW8U7S2</accession>
<evidence type="ECO:0000313" key="2">
    <source>
        <dbReference type="EMBL" id="MFL1732512.1"/>
    </source>
</evidence>
<organism evidence="2 3">
    <name type="scientific">Moraxella oculi</name>
    <dbReference type="NCBI Taxonomy" id="2940516"/>
    <lineage>
        <taxon>Bacteria</taxon>
        <taxon>Pseudomonadati</taxon>
        <taxon>Pseudomonadota</taxon>
        <taxon>Gammaproteobacteria</taxon>
        <taxon>Moraxellales</taxon>
        <taxon>Moraxellaceae</taxon>
        <taxon>Moraxella</taxon>
    </lineage>
</organism>
<dbReference type="EMBL" id="JBJJXE010000007">
    <property type="protein sequence ID" value="MFL1732512.1"/>
    <property type="molecule type" value="Genomic_DNA"/>
</dbReference>
<dbReference type="Pfam" id="PF04466">
    <property type="entry name" value="Terminase_3"/>
    <property type="match status" value="1"/>
</dbReference>
<keyword evidence="3" id="KW-1185">Reference proteome</keyword>
<comment type="caution">
    <text evidence="2">The sequence shown here is derived from an EMBL/GenBank/DDBJ whole genome shotgun (WGS) entry which is preliminary data.</text>
</comment>
<gene>
    <name evidence="2" type="ORF">ACJHVH_05830</name>
</gene>
<reference evidence="2 3" key="1">
    <citation type="submission" date="2024-11" db="EMBL/GenBank/DDBJ databases">
        <title>First Report of Moraxella oculi in Brazil in an Infectious Bovine Keratoconjunctivitis Outbreak.</title>
        <authorList>
            <person name="Carvalho C.V."/>
            <person name="Domingues R."/>
            <person name="Coutinho C."/>
            <person name="Honorio N.T.B.S."/>
            <person name="Faza D.R.L.R."/>
            <person name="Carvalho W.A."/>
            <person name="Machado A.B.F."/>
            <person name="Martins M.F."/>
            <person name="Gaspar E.B."/>
        </authorList>
    </citation>
    <scope>NUCLEOTIDE SEQUENCE [LARGE SCALE GENOMIC DNA]</scope>
    <source>
        <strain evidence="2 3">2117LE</strain>
    </source>
</reference>
<name>A0ABW8U7S2_9GAMM</name>
<dbReference type="Proteomes" id="UP001624684">
    <property type="component" value="Unassembled WGS sequence"/>
</dbReference>
<dbReference type="Gene3D" id="3.40.50.300">
    <property type="entry name" value="P-loop containing nucleotide triphosphate hydrolases"/>
    <property type="match status" value="1"/>
</dbReference>
<dbReference type="SUPFAM" id="SSF52540">
    <property type="entry name" value="P-loop containing nucleoside triphosphate hydrolases"/>
    <property type="match status" value="1"/>
</dbReference>
<feature type="domain" description="Phage terminase large subunit N-terminal" evidence="1">
    <location>
        <begin position="25"/>
        <end position="230"/>
    </location>
</feature>
<dbReference type="InterPro" id="IPR027417">
    <property type="entry name" value="P-loop_NTPase"/>
</dbReference>
<evidence type="ECO:0000313" key="3">
    <source>
        <dbReference type="Proteomes" id="UP001624684"/>
    </source>
</evidence>
<evidence type="ECO:0000259" key="1">
    <source>
        <dbReference type="Pfam" id="PF04466"/>
    </source>
</evidence>
<sequence length="457" mass="51732">MQQEIQLNDFQKKVMAIPDGVDIALLGGRGGGKSYCIALLILRHIELYKEKARCLFIRKTYKGLADFELICREVFGMVYGSSARYNQTEHVWRFPNGGYLELGQLESQSDYAKYQGRSFNLLVVDEAGQFAEPRLLDLMRSNLRGDTTTPIRMIISANPAGVGHHWIAKRFVFNGHEAWQPFHEPKSKRTWVHAPSTFNDNHFIDREQYHEQLTASCPDDPELLKAWTDGNWAVNRGAYFANVLDEKRSMIEEWSEIPEGWDWWLAHDFGSSAPSATLVICESFGDTVNGRYYPKGSLVVVDELVTHKHSNLNVGLGWTVPTLAEEIKKMCAYWQIDARGVADDAIFAKGGHATGSIADEFRLQGVEFSPAKKADRITGWNILRRFLADAGKPDRAGLYISNQCRYLWETLPTLSRDDKRPEDMASDGADHGADALRYGVLKREKPFTGNLKVGMWC</sequence>
<dbReference type="Gene3D" id="3.30.420.280">
    <property type="match status" value="1"/>
</dbReference>
<proteinExistence type="predicted"/>
<dbReference type="RefSeq" id="WP_407069104.1">
    <property type="nucleotide sequence ID" value="NZ_JBJJXE010000007.1"/>
</dbReference>
<dbReference type="InterPro" id="IPR035412">
    <property type="entry name" value="Terminase_L_N"/>
</dbReference>
<protein>
    <submittedName>
        <fullName evidence="2">Phage terminase large subunit</fullName>
    </submittedName>
</protein>